<proteinExistence type="predicted"/>
<dbReference type="GO" id="GO:0006281">
    <property type="term" value="P:DNA repair"/>
    <property type="evidence" value="ECO:0007669"/>
    <property type="project" value="InterPro"/>
</dbReference>
<evidence type="ECO:0000256" key="1">
    <source>
        <dbReference type="ARBA" id="ARBA00022763"/>
    </source>
</evidence>
<protein>
    <recommendedName>
        <fullName evidence="2">Methylated-DNA-[protein]-cysteine S-methyltransferase DNA binding domain-containing protein</fullName>
    </recommendedName>
</protein>
<evidence type="ECO:0000313" key="3">
    <source>
        <dbReference type="EMBL" id="PSR24071.1"/>
    </source>
</evidence>
<accession>A0A2T2WPA4</accession>
<keyword evidence="1" id="KW-0227">DNA damage</keyword>
<organism evidence="3 4">
    <name type="scientific">Sulfobacillus acidophilus</name>
    <dbReference type="NCBI Taxonomy" id="53633"/>
    <lineage>
        <taxon>Bacteria</taxon>
        <taxon>Bacillati</taxon>
        <taxon>Bacillota</taxon>
        <taxon>Clostridia</taxon>
        <taxon>Eubacteriales</taxon>
        <taxon>Clostridiales Family XVII. Incertae Sedis</taxon>
        <taxon>Sulfobacillus</taxon>
    </lineage>
</organism>
<dbReference type="Gene3D" id="1.10.10.10">
    <property type="entry name" value="Winged helix-like DNA-binding domain superfamily/Winged helix DNA-binding domain"/>
    <property type="match status" value="1"/>
</dbReference>
<feature type="domain" description="Methylated-DNA-[protein]-cysteine S-methyltransferase DNA binding" evidence="2">
    <location>
        <begin position="92"/>
        <end position="153"/>
    </location>
</feature>
<sequence length="172" mass="18957">MVIMMLKWLALTDEPWMVGTMETPIGPLWAIHSDSGLVAAEFGEQCPTRFDGRTLCSTALAPWVQTLFDQAFMQGIQGTWYALDLGLTKLERALISTATQIPFGHTCSYATLAHWAGYPGRARAAGRAMSKVQIAYLVPTHRVIRSDGTAAPGQRSSLVRALRQYEQIVIKC</sequence>
<dbReference type="GO" id="GO:0003824">
    <property type="term" value="F:catalytic activity"/>
    <property type="evidence" value="ECO:0007669"/>
    <property type="project" value="InterPro"/>
</dbReference>
<dbReference type="NCBIfam" id="TIGR00589">
    <property type="entry name" value="ogt"/>
    <property type="match status" value="1"/>
</dbReference>
<dbReference type="PANTHER" id="PTHR10815">
    <property type="entry name" value="METHYLATED-DNA--PROTEIN-CYSTEINE METHYLTRANSFERASE"/>
    <property type="match status" value="1"/>
</dbReference>
<comment type="caution">
    <text evidence="3">The sequence shown here is derived from an EMBL/GenBank/DDBJ whole genome shotgun (WGS) entry which is preliminary data.</text>
</comment>
<dbReference type="SUPFAM" id="SSF46767">
    <property type="entry name" value="Methylated DNA-protein cysteine methyltransferase, C-terminal domain"/>
    <property type="match status" value="1"/>
</dbReference>
<dbReference type="CDD" id="cd06445">
    <property type="entry name" value="ATase"/>
    <property type="match status" value="1"/>
</dbReference>
<evidence type="ECO:0000313" key="4">
    <source>
        <dbReference type="Proteomes" id="UP000241848"/>
    </source>
</evidence>
<dbReference type="InterPro" id="IPR036217">
    <property type="entry name" value="MethylDNA_cys_MeTrfase_DNAb"/>
</dbReference>
<dbReference type="InterPro" id="IPR014048">
    <property type="entry name" value="MethylDNA_cys_MeTrfase_DNA-bd"/>
</dbReference>
<evidence type="ECO:0000259" key="2">
    <source>
        <dbReference type="Pfam" id="PF01035"/>
    </source>
</evidence>
<dbReference type="Pfam" id="PF01035">
    <property type="entry name" value="DNA_binding_1"/>
    <property type="match status" value="1"/>
</dbReference>
<dbReference type="InterPro" id="IPR036388">
    <property type="entry name" value="WH-like_DNA-bd_sf"/>
</dbReference>
<reference evidence="3 4" key="1">
    <citation type="journal article" date="2014" name="BMC Genomics">
        <title>Comparison of environmental and isolate Sulfobacillus genomes reveals diverse carbon, sulfur, nitrogen, and hydrogen metabolisms.</title>
        <authorList>
            <person name="Justice N.B."/>
            <person name="Norman A."/>
            <person name="Brown C.T."/>
            <person name="Singh A."/>
            <person name="Thomas B.C."/>
            <person name="Banfield J.F."/>
        </authorList>
    </citation>
    <scope>NUCLEOTIDE SEQUENCE [LARGE SCALE GENOMIC DNA]</scope>
    <source>
        <strain evidence="3">AMDSBA3</strain>
    </source>
</reference>
<name>A0A2T2WPA4_9FIRM</name>
<dbReference type="AlphaFoldDB" id="A0A2T2WPA4"/>
<dbReference type="PANTHER" id="PTHR10815:SF5">
    <property type="entry name" value="METHYLATED-DNA--PROTEIN-CYSTEINE METHYLTRANSFERASE"/>
    <property type="match status" value="1"/>
</dbReference>
<dbReference type="Proteomes" id="UP000241848">
    <property type="component" value="Unassembled WGS sequence"/>
</dbReference>
<dbReference type="EMBL" id="PXYV01000001">
    <property type="protein sequence ID" value="PSR24071.1"/>
    <property type="molecule type" value="Genomic_DNA"/>
</dbReference>
<gene>
    <name evidence="3" type="ORF">C7B45_00165</name>
</gene>